<dbReference type="AlphaFoldDB" id="A0A6J6M6N0"/>
<evidence type="ECO:0000313" key="6">
    <source>
        <dbReference type="EMBL" id="CAB4668909.1"/>
    </source>
</evidence>
<evidence type="ECO:0000313" key="9">
    <source>
        <dbReference type="EMBL" id="CAB4936003.1"/>
    </source>
</evidence>
<dbReference type="GO" id="GO:0031119">
    <property type="term" value="P:tRNA pseudouridine synthesis"/>
    <property type="evidence" value="ECO:0007669"/>
    <property type="project" value="TreeGrafter"/>
</dbReference>
<dbReference type="SUPFAM" id="SSF55120">
    <property type="entry name" value="Pseudouridine synthase"/>
    <property type="match status" value="1"/>
</dbReference>
<dbReference type="Gene3D" id="3.30.70.660">
    <property type="entry name" value="Pseudouridine synthase I, catalytic domain, C-terminal subdomain"/>
    <property type="match status" value="1"/>
</dbReference>
<dbReference type="EMBL" id="CAEZUF010000046">
    <property type="protein sequence ID" value="CAB4591845.1"/>
    <property type="molecule type" value="Genomic_DNA"/>
</dbReference>
<feature type="domain" description="Pseudouridine synthase I TruA alpha/beta" evidence="4">
    <location>
        <begin position="160"/>
        <end position="261"/>
    </location>
</feature>
<evidence type="ECO:0000256" key="3">
    <source>
        <dbReference type="ARBA" id="ARBA00023235"/>
    </source>
</evidence>
<dbReference type="InterPro" id="IPR001406">
    <property type="entry name" value="PsdUridine_synth_TruA"/>
</dbReference>
<feature type="domain" description="Pseudouridine synthase I TruA alpha/beta" evidence="4">
    <location>
        <begin position="19"/>
        <end position="119"/>
    </location>
</feature>
<dbReference type="EMBL" id="CAFBOI010000024">
    <property type="protein sequence ID" value="CAB4974210.1"/>
    <property type="molecule type" value="Genomic_DNA"/>
</dbReference>
<accession>A0A6J6M6N0</accession>
<dbReference type="GO" id="GO:0003723">
    <property type="term" value="F:RNA binding"/>
    <property type="evidence" value="ECO:0007669"/>
    <property type="project" value="InterPro"/>
</dbReference>
<dbReference type="HAMAP" id="MF_00171">
    <property type="entry name" value="TruA"/>
    <property type="match status" value="1"/>
</dbReference>
<dbReference type="EMBL" id="CAEZWY010000032">
    <property type="protein sequence ID" value="CAB4668909.1"/>
    <property type="molecule type" value="Genomic_DNA"/>
</dbReference>
<dbReference type="Pfam" id="PF01416">
    <property type="entry name" value="PseudoU_synth_1"/>
    <property type="match status" value="2"/>
</dbReference>
<sequence length="261" mass="29621">MEPTLNPESGFFRIRLDFSYDGTNFAGWAKQPDQVTIQSTMESAIATFTRETIALTAAGRTDAGVHAREQVAHFDLPNLDRDGNEWDIENFAYKLNRILTEDIRIISAVVAPNDFHARFSAIRRHYIYKIADGLQTIPPLARFDTTSWYRELDLNLLKAASAYLIGKHDFATFCKPDVGATTIRTLESFNWERRSDGFLIADVIGDAFCYSMVRNMVGAVACVAEGRFEPLWIKSILEEKRRISDSLVFPARGLTLHRIVY</sequence>
<evidence type="ECO:0000313" key="10">
    <source>
        <dbReference type="EMBL" id="CAB4974210.1"/>
    </source>
</evidence>
<evidence type="ECO:0000313" key="5">
    <source>
        <dbReference type="EMBL" id="CAB4591845.1"/>
    </source>
</evidence>
<dbReference type="EMBL" id="CAFAAT010000001">
    <property type="protein sequence ID" value="CAB4796142.1"/>
    <property type="molecule type" value="Genomic_DNA"/>
</dbReference>
<keyword evidence="3" id="KW-0413">Isomerase</keyword>
<proteinExistence type="inferred from homology"/>
<dbReference type="InterPro" id="IPR020094">
    <property type="entry name" value="TruA/RsuA/RluB/E/F_N"/>
</dbReference>
<dbReference type="GO" id="GO:0009982">
    <property type="term" value="F:pseudouridine synthase activity"/>
    <property type="evidence" value="ECO:0007669"/>
    <property type="project" value="InterPro"/>
</dbReference>
<evidence type="ECO:0000313" key="12">
    <source>
        <dbReference type="EMBL" id="CAB5063592.1"/>
    </source>
</evidence>
<comment type="similarity">
    <text evidence="1">Belongs to the tRNA pseudouridine synthase TruA family.</text>
</comment>
<dbReference type="EMBL" id="CAEZYX010000007">
    <property type="protein sequence ID" value="CAB4734950.1"/>
    <property type="molecule type" value="Genomic_DNA"/>
</dbReference>
<dbReference type="EMBL" id="CAFBQT010000056">
    <property type="protein sequence ID" value="CAB5063592.1"/>
    <property type="molecule type" value="Genomic_DNA"/>
</dbReference>
<evidence type="ECO:0000256" key="2">
    <source>
        <dbReference type="ARBA" id="ARBA00022694"/>
    </source>
</evidence>
<reference evidence="6" key="1">
    <citation type="submission" date="2020-05" db="EMBL/GenBank/DDBJ databases">
        <authorList>
            <person name="Chiriac C."/>
            <person name="Salcher M."/>
            <person name="Ghai R."/>
            <person name="Kavagutti S V."/>
        </authorList>
    </citation>
    <scope>NUCLEOTIDE SEQUENCE</scope>
</reference>
<dbReference type="PANTHER" id="PTHR11142">
    <property type="entry name" value="PSEUDOURIDYLATE SYNTHASE"/>
    <property type="match status" value="1"/>
</dbReference>
<evidence type="ECO:0000313" key="8">
    <source>
        <dbReference type="EMBL" id="CAB4796142.1"/>
    </source>
</evidence>
<keyword evidence="2" id="KW-0819">tRNA processing</keyword>
<protein>
    <submittedName>
        <fullName evidence="6">Unannotated protein</fullName>
    </submittedName>
</protein>
<evidence type="ECO:0000313" key="7">
    <source>
        <dbReference type="EMBL" id="CAB4734950.1"/>
    </source>
</evidence>
<dbReference type="EMBL" id="CAFBPL010000008">
    <property type="protein sequence ID" value="CAB5008789.1"/>
    <property type="molecule type" value="Genomic_DNA"/>
</dbReference>
<dbReference type="NCBIfam" id="TIGR00071">
    <property type="entry name" value="hisT_truA"/>
    <property type="match status" value="1"/>
</dbReference>
<organism evidence="6">
    <name type="scientific">freshwater metagenome</name>
    <dbReference type="NCBI Taxonomy" id="449393"/>
    <lineage>
        <taxon>unclassified sequences</taxon>
        <taxon>metagenomes</taxon>
        <taxon>ecological metagenomes</taxon>
    </lineage>
</organism>
<dbReference type="EMBL" id="CAFBNI010000001">
    <property type="protein sequence ID" value="CAB4936003.1"/>
    <property type="molecule type" value="Genomic_DNA"/>
</dbReference>
<dbReference type="Gene3D" id="3.30.70.580">
    <property type="entry name" value="Pseudouridine synthase I, catalytic domain, N-terminal subdomain"/>
    <property type="match status" value="1"/>
</dbReference>
<evidence type="ECO:0000256" key="1">
    <source>
        <dbReference type="ARBA" id="ARBA00009375"/>
    </source>
</evidence>
<dbReference type="CDD" id="cd02570">
    <property type="entry name" value="PseudoU_synth_EcTruA"/>
    <property type="match status" value="1"/>
</dbReference>
<dbReference type="PIRSF" id="PIRSF001430">
    <property type="entry name" value="tRNA_psdUrid_synth"/>
    <property type="match status" value="1"/>
</dbReference>
<dbReference type="InterPro" id="IPR020095">
    <property type="entry name" value="PsdUridine_synth_TruA_C"/>
</dbReference>
<dbReference type="InterPro" id="IPR020097">
    <property type="entry name" value="PsdUridine_synth_TruA_a/b_dom"/>
</dbReference>
<evidence type="ECO:0000313" key="11">
    <source>
        <dbReference type="EMBL" id="CAB5008789.1"/>
    </source>
</evidence>
<gene>
    <name evidence="5" type="ORF">UFOPK1791_00607</name>
    <name evidence="6" type="ORF">UFOPK2312_00454</name>
    <name evidence="7" type="ORF">UFOPK2802_00133</name>
    <name evidence="8" type="ORF">UFOPK3083_00039</name>
    <name evidence="9" type="ORF">UFOPK3783_00005</name>
    <name evidence="10" type="ORF">UFOPK3948_00368</name>
    <name evidence="11" type="ORF">UFOPK4113_00175</name>
    <name evidence="12" type="ORF">UFOPK4355_00573</name>
</gene>
<name>A0A6J6M6N0_9ZZZZ</name>
<dbReference type="FunFam" id="3.30.70.580:FF:000001">
    <property type="entry name" value="tRNA pseudouridine synthase A"/>
    <property type="match status" value="1"/>
</dbReference>
<evidence type="ECO:0000259" key="4">
    <source>
        <dbReference type="Pfam" id="PF01416"/>
    </source>
</evidence>
<dbReference type="InterPro" id="IPR020103">
    <property type="entry name" value="PsdUridine_synth_cat_dom_sf"/>
</dbReference>
<dbReference type="PANTHER" id="PTHR11142:SF0">
    <property type="entry name" value="TRNA PSEUDOURIDINE SYNTHASE-LIKE 1"/>
    <property type="match status" value="1"/>
</dbReference>